<dbReference type="Gene3D" id="3.40.50.2300">
    <property type="match status" value="1"/>
</dbReference>
<reference evidence="4 5" key="1">
    <citation type="submission" date="2019-06" db="EMBL/GenBank/DDBJ databases">
        <title>Sequencing the genomes of 1000 actinobacteria strains.</title>
        <authorList>
            <person name="Klenk H.-P."/>
        </authorList>
    </citation>
    <scope>NUCLEOTIDE SEQUENCE [LARGE SCALE GENOMIC DNA]</scope>
    <source>
        <strain evidence="4 5">DSM 18082</strain>
    </source>
</reference>
<protein>
    <submittedName>
        <fullName evidence="4">Response regulator receiver domain-containing protein</fullName>
    </submittedName>
</protein>
<evidence type="ECO:0000313" key="5">
    <source>
        <dbReference type="Proteomes" id="UP000319514"/>
    </source>
</evidence>
<gene>
    <name evidence="4" type="ORF">FB474_0943</name>
</gene>
<name>A0A542ZGZ0_9MICO</name>
<evidence type="ECO:0000256" key="2">
    <source>
        <dbReference type="PROSITE-ProRule" id="PRU00169"/>
    </source>
</evidence>
<evidence type="ECO:0000259" key="3">
    <source>
        <dbReference type="PROSITE" id="PS50110"/>
    </source>
</evidence>
<dbReference type="RefSeq" id="WP_141787589.1">
    <property type="nucleotide sequence ID" value="NZ_BAAAKX010000004.1"/>
</dbReference>
<sequence length="125" mass="13329">MKRVLVVDDDDIILEVAQMSLEAVAGWEVITASSGAEAVATARAEVPDAIVMDVMMPEMDGPTACRLLAADELTRGIPIVLLTAKVQQSEQRQWASLPVAGVLAKPFDPMRLAGQVAELVGWSLT</sequence>
<comment type="caution">
    <text evidence="4">The sequence shown here is derived from an EMBL/GenBank/DDBJ whole genome shotgun (WGS) entry which is preliminary data.</text>
</comment>
<dbReference type="SUPFAM" id="SSF52172">
    <property type="entry name" value="CheY-like"/>
    <property type="match status" value="1"/>
</dbReference>
<dbReference type="InterPro" id="IPR011006">
    <property type="entry name" value="CheY-like_superfamily"/>
</dbReference>
<dbReference type="SMART" id="SM00448">
    <property type="entry name" value="REC"/>
    <property type="match status" value="1"/>
</dbReference>
<dbReference type="PANTHER" id="PTHR44591">
    <property type="entry name" value="STRESS RESPONSE REGULATOR PROTEIN 1"/>
    <property type="match status" value="1"/>
</dbReference>
<keyword evidence="5" id="KW-1185">Reference proteome</keyword>
<keyword evidence="1 2" id="KW-0597">Phosphoprotein</keyword>
<feature type="modified residue" description="4-aspartylphosphate" evidence="2">
    <location>
        <position position="53"/>
    </location>
</feature>
<feature type="domain" description="Response regulatory" evidence="3">
    <location>
        <begin position="3"/>
        <end position="120"/>
    </location>
</feature>
<dbReference type="OrthoDB" id="3197131at2"/>
<dbReference type="InterPro" id="IPR050595">
    <property type="entry name" value="Bact_response_regulator"/>
</dbReference>
<dbReference type="PANTHER" id="PTHR44591:SF22">
    <property type="entry name" value="CHEY SUBFAMILY"/>
    <property type="match status" value="1"/>
</dbReference>
<dbReference type="Proteomes" id="UP000319514">
    <property type="component" value="Unassembled WGS sequence"/>
</dbReference>
<dbReference type="CDD" id="cd17552">
    <property type="entry name" value="REC_RR468-like"/>
    <property type="match status" value="1"/>
</dbReference>
<accession>A0A542ZGZ0</accession>
<dbReference type="Pfam" id="PF00072">
    <property type="entry name" value="Response_reg"/>
    <property type="match status" value="1"/>
</dbReference>
<evidence type="ECO:0000313" key="4">
    <source>
        <dbReference type="EMBL" id="TQL59586.1"/>
    </source>
</evidence>
<dbReference type="GO" id="GO:0000160">
    <property type="term" value="P:phosphorelay signal transduction system"/>
    <property type="evidence" value="ECO:0007669"/>
    <property type="project" value="InterPro"/>
</dbReference>
<dbReference type="EMBL" id="VFOQ01000001">
    <property type="protein sequence ID" value="TQL59586.1"/>
    <property type="molecule type" value="Genomic_DNA"/>
</dbReference>
<evidence type="ECO:0000256" key="1">
    <source>
        <dbReference type="ARBA" id="ARBA00022553"/>
    </source>
</evidence>
<organism evidence="4 5">
    <name type="scientific">Oryzihumus leptocrescens</name>
    <dbReference type="NCBI Taxonomy" id="297536"/>
    <lineage>
        <taxon>Bacteria</taxon>
        <taxon>Bacillati</taxon>
        <taxon>Actinomycetota</taxon>
        <taxon>Actinomycetes</taxon>
        <taxon>Micrococcales</taxon>
        <taxon>Intrasporangiaceae</taxon>
        <taxon>Oryzihumus</taxon>
    </lineage>
</organism>
<dbReference type="PROSITE" id="PS50110">
    <property type="entry name" value="RESPONSE_REGULATORY"/>
    <property type="match status" value="1"/>
</dbReference>
<dbReference type="AlphaFoldDB" id="A0A542ZGZ0"/>
<proteinExistence type="predicted"/>
<dbReference type="InterPro" id="IPR001789">
    <property type="entry name" value="Sig_transdc_resp-reg_receiver"/>
</dbReference>